<reference evidence="6 8" key="1">
    <citation type="submission" date="2014-12" db="EMBL/GenBank/DDBJ databases">
        <title>Draft genome sequences of 29 type strains of Enterococci.</title>
        <authorList>
            <person name="Zhong Z."/>
            <person name="Sun Z."/>
            <person name="Liu W."/>
            <person name="Zhang W."/>
            <person name="Zhang H."/>
        </authorList>
    </citation>
    <scope>NUCLEOTIDE SEQUENCE [LARGE SCALE GENOMIC DNA]</scope>
    <source>
        <strain evidence="6 8">DSM 22801</strain>
    </source>
</reference>
<gene>
    <name evidence="5" type="ORF">ATZ33_15105</name>
    <name evidence="6" type="ORF">RV15_GL000017</name>
</gene>
<dbReference type="GO" id="GO:0004609">
    <property type="term" value="F:phosphatidylserine decarboxylase activity"/>
    <property type="evidence" value="ECO:0007669"/>
    <property type="project" value="InterPro"/>
</dbReference>
<proteinExistence type="predicted"/>
<keyword evidence="1" id="KW-0210">Decarboxylase</keyword>
<dbReference type="OrthoDB" id="9802030at2"/>
<dbReference type="GO" id="GO:0008654">
    <property type="term" value="P:phospholipid biosynthetic process"/>
    <property type="evidence" value="ECO:0007669"/>
    <property type="project" value="InterPro"/>
</dbReference>
<evidence type="ECO:0000313" key="7">
    <source>
        <dbReference type="Proteomes" id="UP000065511"/>
    </source>
</evidence>
<dbReference type="Pfam" id="PF02666">
    <property type="entry name" value="PS_Dcarbxylase"/>
    <property type="match status" value="1"/>
</dbReference>
<keyword evidence="3" id="KW-0456">Lyase</keyword>
<accession>A0A0S3KEF1</accession>
<sequence>MEKCFKTKAIIEDDSWVLDFLYRNSIGRVILKGLIQPPLTKMAGVYLNSTFSKSMIKNFIKKNKLQMDEYRLETYRSFNQFFMREIRPEARPLPEADYLLAAPCDGKVTVYPIDKQSLFQVKHSEYTLSELLDSTSLAELWQGGTAVIFRLTPDDYHHYYFVDEGTILEQRKIAGIFHTVQPIATHNEQVFSRNSREVTIIETTNFGRIAQIEIGALMVGKIKNLKYSGACQRFEKKGWFEFGGSTVILLFQKDAVVIDPEIINNTENNQETIVKFGQAVGKKVGKYYE</sequence>
<evidence type="ECO:0000313" key="6">
    <source>
        <dbReference type="EMBL" id="OJG93415.1"/>
    </source>
</evidence>
<organism evidence="6 8">
    <name type="scientific">Enterococcus silesiacus</name>
    <dbReference type="NCBI Taxonomy" id="332949"/>
    <lineage>
        <taxon>Bacteria</taxon>
        <taxon>Bacillati</taxon>
        <taxon>Bacillota</taxon>
        <taxon>Bacilli</taxon>
        <taxon>Lactobacillales</taxon>
        <taxon>Enterococcaceae</taxon>
        <taxon>Enterococcus</taxon>
    </lineage>
</organism>
<evidence type="ECO:0000256" key="2">
    <source>
        <dbReference type="ARBA" id="ARBA00023145"/>
    </source>
</evidence>
<dbReference type="Proteomes" id="UP000065511">
    <property type="component" value="Chromosome"/>
</dbReference>
<keyword evidence="7" id="KW-1185">Reference proteome</keyword>
<dbReference type="EMBL" id="CP013614">
    <property type="protein sequence ID" value="ALS02655.1"/>
    <property type="molecule type" value="Genomic_DNA"/>
</dbReference>
<evidence type="ECO:0000256" key="4">
    <source>
        <dbReference type="ARBA" id="ARBA00023317"/>
    </source>
</evidence>
<dbReference type="Proteomes" id="UP000183039">
    <property type="component" value="Unassembled WGS sequence"/>
</dbReference>
<dbReference type="AlphaFoldDB" id="A0A0S3KEF1"/>
<dbReference type="PANTHER" id="PTHR10067">
    <property type="entry name" value="PHOSPHATIDYLSERINE DECARBOXYLASE"/>
    <property type="match status" value="1"/>
</dbReference>
<evidence type="ECO:0000313" key="8">
    <source>
        <dbReference type="Proteomes" id="UP000183039"/>
    </source>
</evidence>
<dbReference type="InterPro" id="IPR003817">
    <property type="entry name" value="PS_Dcarbxylase"/>
</dbReference>
<protein>
    <submittedName>
        <fullName evidence="6">Phosphatidylserine decarboxylase</fullName>
    </submittedName>
</protein>
<name>A0A0S3KEF1_9ENTE</name>
<reference evidence="5 7" key="2">
    <citation type="submission" date="2015-12" db="EMBL/GenBank/DDBJ databases">
        <authorList>
            <person name="Lauer A."/>
            <person name="Humrighouse B."/>
            <person name="Loparev V."/>
            <person name="Shewmaker P.L."/>
            <person name="Whitney A.M."/>
            <person name="McLaughlin R.W."/>
        </authorList>
    </citation>
    <scope>NUCLEOTIDE SEQUENCE [LARGE SCALE GENOMIC DNA]</scope>
    <source>
        <strain evidence="5 7">LMG 23085</strain>
    </source>
</reference>
<evidence type="ECO:0000313" key="5">
    <source>
        <dbReference type="EMBL" id="ALS02655.1"/>
    </source>
</evidence>
<dbReference type="KEGG" id="ess:ATZ33_15105"/>
<dbReference type="RefSeq" id="WP_071876029.1">
    <property type="nucleotide sequence ID" value="NZ_JXLC01000001.1"/>
</dbReference>
<dbReference type="EMBL" id="JXLC01000001">
    <property type="protein sequence ID" value="OJG93415.1"/>
    <property type="molecule type" value="Genomic_DNA"/>
</dbReference>
<evidence type="ECO:0000256" key="3">
    <source>
        <dbReference type="ARBA" id="ARBA00023239"/>
    </source>
</evidence>
<keyword evidence="2" id="KW-0865">Zymogen</keyword>
<dbReference type="PANTHER" id="PTHR10067:SF17">
    <property type="entry name" value="PHOSPHATIDYLSERINE DECARBOXYLASE PROENZYME 2"/>
    <property type="match status" value="1"/>
</dbReference>
<evidence type="ECO:0000256" key="1">
    <source>
        <dbReference type="ARBA" id="ARBA00022793"/>
    </source>
</evidence>
<keyword evidence="4" id="KW-0670">Pyruvate</keyword>